<dbReference type="CDD" id="cd03214">
    <property type="entry name" value="ABC_Iron-Siderophores_B12_Hemin"/>
    <property type="match status" value="1"/>
</dbReference>
<dbReference type="PROSITE" id="PS00211">
    <property type="entry name" value="ABC_TRANSPORTER_1"/>
    <property type="match status" value="1"/>
</dbReference>
<dbReference type="GO" id="GO:0005524">
    <property type="term" value="F:ATP binding"/>
    <property type="evidence" value="ECO:0007669"/>
    <property type="project" value="UniProtKB-KW"/>
</dbReference>
<keyword evidence="2" id="KW-0813">Transport</keyword>
<dbReference type="KEGG" id="gai:IMCC3135_24335"/>
<name>A0A2Z2P526_9GAMM</name>
<dbReference type="GO" id="GO:0016887">
    <property type="term" value="F:ATP hydrolysis activity"/>
    <property type="evidence" value="ECO:0007669"/>
    <property type="project" value="InterPro"/>
</dbReference>
<dbReference type="SMART" id="SM00382">
    <property type="entry name" value="AAA"/>
    <property type="match status" value="1"/>
</dbReference>
<dbReference type="RefSeq" id="WP_088919906.1">
    <property type="nucleotide sequence ID" value="NZ_CP018632.1"/>
</dbReference>
<protein>
    <submittedName>
        <fullName evidence="6">Hemin import ATP-binding protein HmuV</fullName>
        <ecNumber evidence="6">3.6.3.-</ecNumber>
    </submittedName>
</protein>
<keyword evidence="4 6" id="KW-0067">ATP-binding</keyword>
<evidence type="ECO:0000313" key="6">
    <source>
        <dbReference type="EMBL" id="ASJ74934.1"/>
    </source>
</evidence>
<dbReference type="OrthoDB" id="6461291at2"/>
<keyword evidence="6" id="KW-0378">Hydrolase</keyword>
<dbReference type="InterPro" id="IPR017871">
    <property type="entry name" value="ABC_transporter-like_CS"/>
</dbReference>
<accession>A0A2Z2P526</accession>
<dbReference type="InterPro" id="IPR003593">
    <property type="entry name" value="AAA+_ATPase"/>
</dbReference>
<evidence type="ECO:0000256" key="1">
    <source>
        <dbReference type="ARBA" id="ARBA00005417"/>
    </source>
</evidence>
<dbReference type="PANTHER" id="PTHR42794">
    <property type="entry name" value="HEMIN IMPORT ATP-BINDING PROTEIN HMUV"/>
    <property type="match status" value="1"/>
</dbReference>
<dbReference type="PANTHER" id="PTHR42794:SF2">
    <property type="entry name" value="ABC TRANSPORTER ATP-BINDING PROTEIN"/>
    <property type="match status" value="1"/>
</dbReference>
<dbReference type="EC" id="3.6.3.-" evidence="6"/>
<dbReference type="InterPro" id="IPR027417">
    <property type="entry name" value="P-loop_NTPase"/>
</dbReference>
<comment type="similarity">
    <text evidence="1">Belongs to the ABC transporter superfamily.</text>
</comment>
<dbReference type="InterPro" id="IPR003439">
    <property type="entry name" value="ABC_transporter-like_ATP-bd"/>
</dbReference>
<gene>
    <name evidence="6" type="primary">hmuV_1</name>
    <name evidence="6" type="ORF">IMCC3135_24335</name>
</gene>
<dbReference type="FunFam" id="3.40.50.300:FF:000134">
    <property type="entry name" value="Iron-enterobactin ABC transporter ATP-binding protein"/>
    <property type="match status" value="1"/>
</dbReference>
<organism evidence="6 7">
    <name type="scientific">Granulosicoccus antarcticus IMCC3135</name>
    <dbReference type="NCBI Taxonomy" id="1192854"/>
    <lineage>
        <taxon>Bacteria</taxon>
        <taxon>Pseudomonadati</taxon>
        <taxon>Pseudomonadota</taxon>
        <taxon>Gammaproteobacteria</taxon>
        <taxon>Chromatiales</taxon>
        <taxon>Granulosicoccaceae</taxon>
        <taxon>Granulosicoccus</taxon>
    </lineage>
</organism>
<evidence type="ECO:0000256" key="2">
    <source>
        <dbReference type="ARBA" id="ARBA00022448"/>
    </source>
</evidence>
<evidence type="ECO:0000256" key="4">
    <source>
        <dbReference type="ARBA" id="ARBA00022840"/>
    </source>
</evidence>
<dbReference type="EMBL" id="CP018632">
    <property type="protein sequence ID" value="ASJ74934.1"/>
    <property type="molecule type" value="Genomic_DNA"/>
</dbReference>
<feature type="domain" description="ABC transporter" evidence="5">
    <location>
        <begin position="7"/>
        <end position="242"/>
    </location>
</feature>
<reference evidence="6 7" key="1">
    <citation type="submission" date="2016-12" db="EMBL/GenBank/DDBJ databases">
        <authorList>
            <person name="Song W.-J."/>
            <person name="Kurnit D.M."/>
        </authorList>
    </citation>
    <scope>NUCLEOTIDE SEQUENCE [LARGE SCALE GENOMIC DNA]</scope>
    <source>
        <strain evidence="6 7">IMCC3135</strain>
    </source>
</reference>
<keyword evidence="3" id="KW-0547">Nucleotide-binding</keyword>
<evidence type="ECO:0000313" key="7">
    <source>
        <dbReference type="Proteomes" id="UP000250079"/>
    </source>
</evidence>
<keyword evidence="7" id="KW-1185">Reference proteome</keyword>
<dbReference type="Gene3D" id="3.40.50.300">
    <property type="entry name" value="P-loop containing nucleotide triphosphate hydrolases"/>
    <property type="match status" value="1"/>
</dbReference>
<dbReference type="Pfam" id="PF00005">
    <property type="entry name" value="ABC_tran"/>
    <property type="match status" value="1"/>
</dbReference>
<dbReference type="PROSITE" id="PS50893">
    <property type="entry name" value="ABC_TRANSPORTER_2"/>
    <property type="match status" value="1"/>
</dbReference>
<sequence>MSDQLRLQASSVSITRSERTIVSDVSLQVFAGELVGLIGPNGAGKSTLLAALAGIDTTVQGSIELDGCPLKNLSATERALQIAWIEQMGSVNWPVTVERLVMLGRIPHLPVWCRATQEDTQAVESALSLSDCQSLRLRQVNTLSGGERARVLLARALAAEPSLLFADEPISTLDLGHQLQTMQLLRDFASGPKAAVVVMHDLSLAARYCDRLYLMHEGRMAAAGEIAQVLSAQNLARVYGVSAITGHEKSVPWIIPLERLS</sequence>
<dbReference type="Proteomes" id="UP000250079">
    <property type="component" value="Chromosome"/>
</dbReference>
<evidence type="ECO:0000256" key="3">
    <source>
        <dbReference type="ARBA" id="ARBA00022741"/>
    </source>
</evidence>
<dbReference type="SUPFAM" id="SSF52540">
    <property type="entry name" value="P-loop containing nucleoside triphosphate hydrolases"/>
    <property type="match status" value="1"/>
</dbReference>
<proteinExistence type="inferred from homology"/>
<evidence type="ECO:0000259" key="5">
    <source>
        <dbReference type="PROSITE" id="PS50893"/>
    </source>
</evidence>
<dbReference type="AlphaFoldDB" id="A0A2Z2P526"/>